<proteinExistence type="predicted"/>
<dbReference type="AlphaFoldDB" id="A0AAV2VS94"/>
<evidence type="ECO:0000256" key="1">
    <source>
        <dbReference type="SAM" id="SignalP"/>
    </source>
</evidence>
<protein>
    <recommendedName>
        <fullName evidence="4">Capsular polysaccharide synthesis enzyme CpsB</fullName>
    </recommendedName>
</protein>
<evidence type="ECO:0000313" key="2">
    <source>
        <dbReference type="EMBL" id="CCO47293.1"/>
    </source>
</evidence>
<evidence type="ECO:0008006" key="4">
    <source>
        <dbReference type="Google" id="ProtNLM"/>
    </source>
</evidence>
<dbReference type="Proteomes" id="UP000018211">
    <property type="component" value="Unassembled WGS sequence"/>
</dbReference>
<sequence>MKYSVKRSLCLVSGIMALANVAPTSAEPFVTESGIEVAPGFKARFGQNDNLLRVSDSNDATSTSFLVVDPGVSLKFQPRENEFLLSYRLSHGRYFSSSEDNFTDHFFDSRNLIKLGLRHAIKADLRVASLHEARGTGLTEGDNTSSAIDRPLEYLNRSIVTTYIYGAPGAKGRIEAKLGYSDLEYKNFRHLGGVSDSRSSRFKDYDNRSAGLKFAYRWLTNTKAIFEYEIAKKNYDFTASGVPSQDSLTHNYYAGLEWDVSGKTSGYAKVGIQDKNFDDSDREDFTGLSWLVGLDWNPLYHSTWSIQTSQVARDPDQDGDFVKETILNVGWKHYWRPQIYTRATAVVRNQEYTGAFQNGVLRDERAVEWSANMGYEFNEIVDFFVGVKKTNKTSNWEGYGYDQLVWSLSGAIAY</sequence>
<name>A0AAV2VS94_9VIBR</name>
<keyword evidence="1" id="KW-0732">Signal</keyword>
<dbReference type="InterPro" id="IPR018759">
    <property type="entry name" value="BBP2_2"/>
</dbReference>
<evidence type="ECO:0000313" key="3">
    <source>
        <dbReference type="Proteomes" id="UP000018211"/>
    </source>
</evidence>
<reference evidence="2 3" key="1">
    <citation type="journal article" date="2013" name="ISME J.">
        <title>Comparative genomics of pathogenic lineages of Vibrio nigripulchritudo identifies virulence-associated traits.</title>
        <authorList>
            <person name="Goudenege D."/>
            <person name="Labreuche Y."/>
            <person name="Krin E."/>
            <person name="Ansquer D."/>
            <person name="Mangenot S."/>
            <person name="Calteau A."/>
            <person name="Medigue C."/>
            <person name="Mazel D."/>
            <person name="Polz M.F."/>
            <person name="Le Roux F."/>
        </authorList>
    </citation>
    <scope>NUCLEOTIDE SEQUENCE [LARGE SCALE GENOMIC DNA]</scope>
    <source>
        <strain evidence="2 3">SOn1</strain>
    </source>
</reference>
<comment type="caution">
    <text evidence="2">The sequence shown here is derived from an EMBL/GenBank/DDBJ whole genome shotgun (WGS) entry which is preliminary data.</text>
</comment>
<accession>A0AAV2VS94</accession>
<gene>
    <name evidence="2" type="ORF">VIBNISOn1_290012</name>
</gene>
<organism evidence="2 3">
    <name type="scientific">Vibrio nigripulchritudo SOn1</name>
    <dbReference type="NCBI Taxonomy" id="1238450"/>
    <lineage>
        <taxon>Bacteria</taxon>
        <taxon>Pseudomonadati</taxon>
        <taxon>Pseudomonadota</taxon>
        <taxon>Gammaproteobacteria</taxon>
        <taxon>Vibrionales</taxon>
        <taxon>Vibrionaceae</taxon>
        <taxon>Vibrio</taxon>
    </lineage>
</organism>
<dbReference type="EMBL" id="CAOF01000119">
    <property type="protein sequence ID" value="CCO47293.1"/>
    <property type="molecule type" value="Genomic_DNA"/>
</dbReference>
<dbReference type="RefSeq" id="WP_022612148.1">
    <property type="nucleotide sequence ID" value="NZ_LK391965.1"/>
</dbReference>
<feature type="signal peptide" evidence="1">
    <location>
        <begin position="1"/>
        <end position="26"/>
    </location>
</feature>
<dbReference type="Pfam" id="PF10082">
    <property type="entry name" value="BBP2_2"/>
    <property type="match status" value="1"/>
</dbReference>
<feature type="chain" id="PRO_5043573323" description="Capsular polysaccharide synthesis enzyme CpsB" evidence="1">
    <location>
        <begin position="27"/>
        <end position="414"/>
    </location>
</feature>